<reference evidence="14" key="1">
    <citation type="journal article" date="2018" name="MSphere">
        <title>Fusobacterium Genomics Using MinION and Illumina Sequencing Enables Genome Completion and Correction.</title>
        <authorList>
            <person name="Todd S.M."/>
            <person name="Settlage R.E."/>
            <person name="Lahmers K.K."/>
            <person name="Slade D.J."/>
        </authorList>
    </citation>
    <scope>NUCLEOTIDE SEQUENCE [LARGE SCALE GENOMIC DNA]</scope>
    <source>
        <strain evidence="14">ATCC 27725</strain>
    </source>
</reference>
<dbReference type="PANTHER" id="PTHR20836">
    <property type="entry name" value="DIHYDRODIPICOLINATE REDUCTASE"/>
    <property type="match status" value="1"/>
</dbReference>
<evidence type="ECO:0000256" key="10">
    <source>
        <dbReference type="NCBIfam" id="TIGR00036"/>
    </source>
</evidence>
<dbReference type="SUPFAM" id="SSF55347">
    <property type="entry name" value="Glyceraldehyde-3-phosphate dehydrogenase-like, C-terminal domain"/>
    <property type="match status" value="1"/>
</dbReference>
<dbReference type="SUPFAM" id="SSF51735">
    <property type="entry name" value="NAD(P)-binding Rossmann-fold domains"/>
    <property type="match status" value="1"/>
</dbReference>
<dbReference type="HAMAP" id="MF_00102">
    <property type="entry name" value="DapB"/>
    <property type="match status" value="1"/>
</dbReference>
<dbReference type="InterPro" id="IPR036291">
    <property type="entry name" value="NAD(P)-bd_dom_sf"/>
</dbReference>
<keyword evidence="5 9" id="KW-0220">Diaminopimelate biosynthesis</keyword>
<feature type="binding site" evidence="9">
    <location>
        <begin position="135"/>
        <end position="136"/>
    </location>
    <ligand>
        <name>(S)-2,3,4,5-tetrahydrodipicolinate</name>
        <dbReference type="ChEBI" id="CHEBI:16845"/>
    </ligand>
</feature>
<feature type="binding site" evidence="9">
    <location>
        <begin position="92"/>
        <end position="95"/>
    </location>
    <ligand>
        <name>NAD(+)</name>
        <dbReference type="ChEBI" id="CHEBI:57540"/>
    </ligand>
</feature>
<comment type="catalytic activity">
    <reaction evidence="9">
        <text>(S)-2,3,4,5-tetrahydrodipicolinate + NAD(+) + H2O = (2S,4S)-4-hydroxy-2,3,4,5-tetrahydrodipicolinate + NADH + H(+)</text>
        <dbReference type="Rhea" id="RHEA:35323"/>
        <dbReference type="ChEBI" id="CHEBI:15377"/>
        <dbReference type="ChEBI" id="CHEBI:15378"/>
        <dbReference type="ChEBI" id="CHEBI:16845"/>
        <dbReference type="ChEBI" id="CHEBI:57540"/>
        <dbReference type="ChEBI" id="CHEBI:57945"/>
        <dbReference type="ChEBI" id="CHEBI:67139"/>
        <dbReference type="EC" id="1.17.1.8"/>
    </reaction>
</comment>
<evidence type="ECO:0000256" key="3">
    <source>
        <dbReference type="ARBA" id="ARBA00022605"/>
    </source>
</evidence>
<dbReference type="Gene3D" id="3.40.50.720">
    <property type="entry name" value="NAD(P)-binding Rossmann-like Domain"/>
    <property type="match status" value="1"/>
</dbReference>
<evidence type="ECO:0000256" key="6">
    <source>
        <dbReference type="ARBA" id="ARBA00023002"/>
    </source>
</evidence>
<comment type="caution">
    <text evidence="9">Was originally thought to be a dihydrodipicolinate reductase (DHDPR), catalyzing the conversion of dihydrodipicolinate to tetrahydrodipicolinate. However, it was shown in E.coli that the substrate of the enzymatic reaction is not dihydrodipicolinate (DHDP) but in fact (2S,4S)-4-hydroxy-2,3,4,5-tetrahydrodipicolinic acid (HTPA), the product released by the DapA-catalyzed reaction.</text>
</comment>
<feature type="binding site" evidence="9">
    <location>
        <position position="126"/>
    </location>
    <ligand>
        <name>(S)-2,3,4,5-tetrahydrodipicolinate</name>
        <dbReference type="ChEBI" id="CHEBI:16845"/>
    </ligand>
</feature>
<feature type="domain" description="Dihydrodipicolinate reductase N-terminal" evidence="11">
    <location>
        <begin position="11"/>
        <end position="95"/>
    </location>
</feature>
<keyword evidence="7 9" id="KW-0520">NAD</keyword>
<dbReference type="InterPro" id="IPR000846">
    <property type="entry name" value="DapB_N"/>
</dbReference>
<dbReference type="Gene3D" id="3.30.360.10">
    <property type="entry name" value="Dihydrodipicolinate Reductase, domain 2"/>
    <property type="match status" value="1"/>
</dbReference>
<comment type="similarity">
    <text evidence="1 9">Belongs to the DapB family.</text>
</comment>
<keyword evidence="6 9" id="KW-0560">Oxidoreductase</keyword>
<evidence type="ECO:0000256" key="5">
    <source>
        <dbReference type="ARBA" id="ARBA00022915"/>
    </source>
</evidence>
<comment type="subcellular location">
    <subcellularLocation>
        <location evidence="9">Cytoplasm</location>
    </subcellularLocation>
</comment>
<keyword evidence="4 9" id="KW-0521">NADP</keyword>
<dbReference type="NCBIfam" id="TIGR00036">
    <property type="entry name" value="dapB"/>
    <property type="match status" value="1"/>
</dbReference>
<evidence type="ECO:0000256" key="2">
    <source>
        <dbReference type="ARBA" id="ARBA00022490"/>
    </source>
</evidence>
<evidence type="ECO:0000313" key="14">
    <source>
        <dbReference type="Proteomes" id="UP000241238"/>
    </source>
</evidence>
<accession>A0ABM6U3Z6</accession>
<evidence type="ECO:0000256" key="4">
    <source>
        <dbReference type="ARBA" id="ARBA00022857"/>
    </source>
</evidence>
<comment type="subunit">
    <text evidence="9">Homotetramer.</text>
</comment>
<dbReference type="EMBL" id="CP028103">
    <property type="protein sequence ID" value="AVQ31051.1"/>
    <property type="molecule type" value="Genomic_DNA"/>
</dbReference>
<dbReference type="RefSeq" id="WP_005950764.1">
    <property type="nucleotide sequence ID" value="NZ_CP028103.1"/>
</dbReference>
<dbReference type="PIRSF" id="PIRSF000161">
    <property type="entry name" value="DHPR"/>
    <property type="match status" value="1"/>
</dbReference>
<sequence>MEIIIHGTGVMGRLIKETAENNKDMRVTGFADELTVETGDVIIDFSHYSRLDSLLDYSKNKKIPLVIATTGYSDETLKKIKKTAEVIPVLLSSNMSLGVNLLNDILERIVPVLYENYDIEVVEKHHNKKVDSPSGTAKTLVETIEKSCPENMREQYGREGNSKREKYEIGIHSLRGGTIVGEHSVLFCGEDEIIEIKHTAMSKKIFVVGALKAAEFLIGKEAGLYTMKDIFGN</sequence>
<evidence type="ECO:0000256" key="9">
    <source>
        <dbReference type="HAMAP-Rule" id="MF_00102"/>
    </source>
</evidence>
<keyword evidence="8 9" id="KW-0457">Lysine biosynthesis</keyword>
<feature type="binding site" evidence="9">
    <location>
        <begin position="68"/>
        <end position="70"/>
    </location>
    <ligand>
        <name>NAD(+)</name>
        <dbReference type="ChEBI" id="CHEBI:57540"/>
    </ligand>
</feature>
<evidence type="ECO:0000256" key="8">
    <source>
        <dbReference type="ARBA" id="ARBA00023154"/>
    </source>
</evidence>
<dbReference type="Pfam" id="PF05173">
    <property type="entry name" value="DapB_C"/>
    <property type="match status" value="1"/>
</dbReference>
<comment type="caution">
    <text evidence="9">Lacks conserved residue(s) required for the propagation of feature annotation.</text>
</comment>
<dbReference type="InterPro" id="IPR022664">
    <property type="entry name" value="DapB_N_CS"/>
</dbReference>
<protein>
    <recommendedName>
        <fullName evidence="9 10">4-hydroxy-tetrahydrodipicolinate reductase</fullName>
        <shortName evidence="9">HTPA reductase</shortName>
        <ecNumber evidence="9 10">1.17.1.8</ecNumber>
    </recommendedName>
</protein>
<dbReference type="EC" id="1.17.1.8" evidence="9 10"/>
<dbReference type="Proteomes" id="UP000241238">
    <property type="component" value="Chromosome"/>
</dbReference>
<dbReference type="PROSITE" id="PS01298">
    <property type="entry name" value="DAPB"/>
    <property type="match status" value="1"/>
</dbReference>
<evidence type="ECO:0000259" key="12">
    <source>
        <dbReference type="Pfam" id="PF05173"/>
    </source>
</evidence>
<keyword evidence="14" id="KW-1185">Reference proteome</keyword>
<evidence type="ECO:0000256" key="7">
    <source>
        <dbReference type="ARBA" id="ARBA00023027"/>
    </source>
</evidence>
<dbReference type="InterPro" id="IPR023940">
    <property type="entry name" value="DHDPR_bac"/>
</dbReference>
<comment type="pathway">
    <text evidence="9">Amino-acid biosynthesis; L-lysine biosynthesis via DAP pathway; (S)-tetrahydrodipicolinate from L-aspartate: step 4/4.</text>
</comment>
<keyword evidence="3 9" id="KW-0028">Amino-acid biosynthesis</keyword>
<evidence type="ECO:0000259" key="11">
    <source>
        <dbReference type="Pfam" id="PF01113"/>
    </source>
</evidence>
<dbReference type="InterPro" id="IPR022663">
    <property type="entry name" value="DapB_C"/>
</dbReference>
<feature type="active site" description="Proton donor" evidence="9">
    <location>
        <position position="129"/>
    </location>
</feature>
<evidence type="ECO:0000256" key="1">
    <source>
        <dbReference type="ARBA" id="ARBA00006642"/>
    </source>
</evidence>
<dbReference type="GeneID" id="77467822"/>
<organism evidence="13 14">
    <name type="scientific">Fusobacterium varium ATCC 27725</name>
    <dbReference type="NCBI Taxonomy" id="469618"/>
    <lineage>
        <taxon>Bacteria</taxon>
        <taxon>Fusobacteriati</taxon>
        <taxon>Fusobacteriota</taxon>
        <taxon>Fusobacteriia</taxon>
        <taxon>Fusobacteriales</taxon>
        <taxon>Fusobacteriaceae</taxon>
        <taxon>Fusobacterium</taxon>
    </lineage>
</organism>
<dbReference type="CDD" id="cd02274">
    <property type="entry name" value="DHDPR_N"/>
    <property type="match status" value="1"/>
</dbReference>
<proteinExistence type="inferred from homology"/>
<evidence type="ECO:0000313" key="13">
    <source>
        <dbReference type="EMBL" id="AVQ31051.1"/>
    </source>
</evidence>
<name>A0ABM6U3Z6_FUSVA</name>
<keyword evidence="2 9" id="KW-0963">Cytoplasm</keyword>
<comment type="catalytic activity">
    <reaction evidence="9">
        <text>(S)-2,3,4,5-tetrahydrodipicolinate + NADP(+) + H2O = (2S,4S)-4-hydroxy-2,3,4,5-tetrahydrodipicolinate + NADPH + H(+)</text>
        <dbReference type="Rhea" id="RHEA:35331"/>
        <dbReference type="ChEBI" id="CHEBI:15377"/>
        <dbReference type="ChEBI" id="CHEBI:15378"/>
        <dbReference type="ChEBI" id="CHEBI:16845"/>
        <dbReference type="ChEBI" id="CHEBI:57783"/>
        <dbReference type="ChEBI" id="CHEBI:58349"/>
        <dbReference type="ChEBI" id="CHEBI:67139"/>
        <dbReference type="EC" id="1.17.1.8"/>
    </reaction>
</comment>
<comment type="function">
    <text evidence="9">Catalyzes the conversion of 4-hydroxy-tetrahydrodipicolinate (HTPA) to tetrahydrodipicolinate.</text>
</comment>
<feature type="domain" description="Dihydrodipicolinate reductase C-terminal" evidence="12">
    <location>
        <begin position="98"/>
        <end position="230"/>
    </location>
</feature>
<dbReference type="PANTHER" id="PTHR20836:SF7">
    <property type="entry name" value="4-HYDROXY-TETRAHYDRODIPICOLINATE REDUCTASE"/>
    <property type="match status" value="1"/>
</dbReference>
<dbReference type="Pfam" id="PF01113">
    <property type="entry name" value="DapB_N"/>
    <property type="match status" value="1"/>
</dbReference>
<feature type="active site" description="Proton donor/acceptor" evidence="9">
    <location>
        <position position="125"/>
    </location>
</feature>
<gene>
    <name evidence="9" type="primary">dapB</name>
    <name evidence="13" type="ORF">C4N18_07430</name>
</gene>